<dbReference type="Pfam" id="PF00646">
    <property type="entry name" value="F-box"/>
    <property type="match status" value="1"/>
</dbReference>
<dbReference type="SMART" id="SM00256">
    <property type="entry name" value="FBOX"/>
    <property type="match status" value="1"/>
</dbReference>
<dbReference type="SUPFAM" id="SSF52047">
    <property type="entry name" value="RNI-like"/>
    <property type="match status" value="1"/>
</dbReference>
<organism evidence="2 3">
    <name type="scientific">Camelina sativa</name>
    <name type="common">False flax</name>
    <name type="synonym">Myagrum sativum</name>
    <dbReference type="NCBI Taxonomy" id="90675"/>
    <lineage>
        <taxon>Eukaryota</taxon>
        <taxon>Viridiplantae</taxon>
        <taxon>Streptophyta</taxon>
        <taxon>Embryophyta</taxon>
        <taxon>Tracheophyta</taxon>
        <taxon>Spermatophyta</taxon>
        <taxon>Magnoliopsida</taxon>
        <taxon>eudicotyledons</taxon>
        <taxon>Gunneridae</taxon>
        <taxon>Pentapetalae</taxon>
        <taxon>rosids</taxon>
        <taxon>malvids</taxon>
        <taxon>Brassicales</taxon>
        <taxon>Brassicaceae</taxon>
        <taxon>Camelineae</taxon>
        <taxon>Camelina</taxon>
    </lineage>
</organism>
<evidence type="ECO:0000259" key="1">
    <source>
        <dbReference type="PROSITE" id="PS50181"/>
    </source>
</evidence>
<keyword evidence="2" id="KW-1185">Reference proteome</keyword>
<feature type="domain" description="F-box" evidence="1">
    <location>
        <begin position="30"/>
        <end position="78"/>
    </location>
</feature>
<dbReference type="Gene3D" id="1.20.1280.50">
    <property type="match status" value="1"/>
</dbReference>
<dbReference type="RefSeq" id="XP_010481014.1">
    <property type="nucleotide sequence ID" value="XM_010482712.1"/>
</dbReference>
<sequence>MAGGSFLIAALRARRHRKGYRRRRKIKRGVDSISSLPDVILQHILSFIPTNLAIRTSLLSKRWRHVWCDIPSLFFDDDDATVRKATSINKTLSLYKATKIINFHLEFRTSLRQDITPEINRWIEFAMSRYVENLCLEFISPYPCNIYKPPEIIYINNPYYTQEMVKETRLHISDIMTPVSWTSLKKLSLHGFSLSDESMAKIISGCPLLESLTLRGCDKLSFLDLSKSLRLRTLEIIINLWYPEQAQIVAPHIHYLRLINRQFSSTIVDASSLTEAELDISFGLLRPTFEVDFIQDMALKMLEKVKNVEKLTLRGNFLHYLSLAEVRGVPFPMLKVKYLTLETAIFRYVIPGIERVLQNSPDLKKLTVSAKNCNTIPENHFDNYLKREGLNPDQCWRSKDHGVDWNKSLWDVSSKHMVVSLVELVLKNTKSLDKIILLRFKFKDLVPPLFHNNNVSIVLR</sequence>
<dbReference type="GeneID" id="104759833"/>
<evidence type="ECO:0000313" key="3">
    <source>
        <dbReference type="RefSeq" id="XP_010481014.1"/>
    </source>
</evidence>
<dbReference type="Proteomes" id="UP000694864">
    <property type="component" value="Chromosome 17"/>
</dbReference>
<dbReference type="InterPro" id="IPR044997">
    <property type="entry name" value="F-box_plant"/>
</dbReference>
<dbReference type="CDD" id="cd22160">
    <property type="entry name" value="F-box_AtFBL13-like"/>
    <property type="match status" value="1"/>
</dbReference>
<reference evidence="2" key="1">
    <citation type="journal article" date="2014" name="Nat. Commun.">
        <title>The emerging biofuel crop Camelina sativa retains a highly undifferentiated hexaploid genome structure.</title>
        <authorList>
            <person name="Kagale S."/>
            <person name="Koh C."/>
            <person name="Nixon J."/>
            <person name="Bollina V."/>
            <person name="Clarke W.E."/>
            <person name="Tuteja R."/>
            <person name="Spillane C."/>
            <person name="Robinson S.J."/>
            <person name="Links M.G."/>
            <person name="Clarke C."/>
            <person name="Higgins E.E."/>
            <person name="Huebert T."/>
            <person name="Sharpe A.G."/>
            <person name="Parkin I.A."/>
        </authorList>
    </citation>
    <scope>NUCLEOTIDE SEQUENCE [LARGE SCALE GENOMIC DNA]</scope>
    <source>
        <strain evidence="2">cv. DH55</strain>
    </source>
</reference>
<gene>
    <name evidence="3" type="primary">LOC104759833</name>
</gene>
<accession>A0ABM0X5G6</accession>
<dbReference type="InterPro" id="IPR032675">
    <property type="entry name" value="LRR_dom_sf"/>
</dbReference>
<dbReference type="Gene3D" id="3.80.10.10">
    <property type="entry name" value="Ribonuclease Inhibitor"/>
    <property type="match status" value="1"/>
</dbReference>
<dbReference type="InterPro" id="IPR055357">
    <property type="entry name" value="LRR_At1g61320_AtMIF1"/>
</dbReference>
<dbReference type="SUPFAM" id="SSF81383">
    <property type="entry name" value="F-box domain"/>
    <property type="match status" value="1"/>
</dbReference>
<name>A0ABM0X5G6_CAMSA</name>
<dbReference type="Pfam" id="PF23622">
    <property type="entry name" value="LRR_At1g61320_AtMIF1"/>
    <property type="match status" value="1"/>
</dbReference>
<dbReference type="InterPro" id="IPR036047">
    <property type="entry name" value="F-box-like_dom_sf"/>
</dbReference>
<dbReference type="InterPro" id="IPR053781">
    <property type="entry name" value="F-box_AtFBL13-like"/>
</dbReference>
<protein>
    <submittedName>
        <fullName evidence="3">F-box/LRR-repeat protein At3g18150</fullName>
    </submittedName>
</protein>
<dbReference type="PROSITE" id="PS50181">
    <property type="entry name" value="FBOX"/>
    <property type="match status" value="1"/>
</dbReference>
<reference evidence="3" key="2">
    <citation type="submission" date="2025-08" db="UniProtKB">
        <authorList>
            <consortium name="RefSeq"/>
        </authorList>
    </citation>
    <scope>IDENTIFICATION</scope>
    <source>
        <tissue evidence="3">Leaf</tissue>
    </source>
</reference>
<dbReference type="PANTHER" id="PTHR32153">
    <property type="entry name" value="OJ000223_09.16 PROTEIN"/>
    <property type="match status" value="1"/>
</dbReference>
<proteinExistence type="predicted"/>
<dbReference type="InterPro" id="IPR001810">
    <property type="entry name" value="F-box_dom"/>
</dbReference>
<evidence type="ECO:0000313" key="2">
    <source>
        <dbReference type="Proteomes" id="UP000694864"/>
    </source>
</evidence>